<dbReference type="RefSeq" id="WP_142789974.1">
    <property type="nucleotide sequence ID" value="NZ_VJMZ01000001.1"/>
</dbReference>
<protein>
    <submittedName>
        <fullName evidence="1">Uncharacterized protein</fullName>
    </submittedName>
</protein>
<evidence type="ECO:0000313" key="1">
    <source>
        <dbReference type="EMBL" id="TRM10705.1"/>
    </source>
</evidence>
<organism evidence="1 2">
    <name type="scientific">Lentibacillus cibarius</name>
    <dbReference type="NCBI Taxonomy" id="2583219"/>
    <lineage>
        <taxon>Bacteria</taxon>
        <taxon>Bacillati</taxon>
        <taxon>Bacillota</taxon>
        <taxon>Bacilli</taxon>
        <taxon>Bacillales</taxon>
        <taxon>Bacillaceae</taxon>
        <taxon>Lentibacillus</taxon>
    </lineage>
</organism>
<comment type="caution">
    <text evidence="1">The sequence shown here is derived from an EMBL/GenBank/DDBJ whole genome shotgun (WGS) entry which is preliminary data.</text>
</comment>
<gene>
    <name evidence="1" type="ORF">FH966_02670</name>
</gene>
<dbReference type="AlphaFoldDB" id="A0A549YFQ7"/>
<keyword evidence="2" id="KW-1185">Reference proteome</keyword>
<evidence type="ECO:0000313" key="2">
    <source>
        <dbReference type="Proteomes" id="UP000319280"/>
    </source>
</evidence>
<accession>A0A549YFQ7</accession>
<name>A0A549YFQ7_9BACI</name>
<proteinExistence type="predicted"/>
<reference evidence="1 2" key="1">
    <citation type="submission" date="2019-07" db="EMBL/GenBank/DDBJ databases">
        <title>Genomic analysis of Lentibacillus sp. NKC851-2.</title>
        <authorList>
            <person name="Oh Y.J."/>
        </authorList>
    </citation>
    <scope>NUCLEOTIDE SEQUENCE [LARGE SCALE GENOMIC DNA]</scope>
    <source>
        <strain evidence="1 2">NKC851-2</strain>
    </source>
</reference>
<sequence>MGWAAGVGLADYLDTLKTNLAKRNVEHTDDIIKVYKETFQSNASSKRLKSDSVLAFSWLGFTQNQLLFRIGYLGEKDFGNNIAITKNNIFNYLHPYEYVVDQTKVENFFNKFEDKYDFDGDLNSLLKKLLERFNYFAKDKDVKSIDDICDIGIQLFTNDGIVKIRIKEQVDILLKAIDEGDVSNYFKLIDVITLSN</sequence>
<dbReference type="EMBL" id="VJMZ01000001">
    <property type="protein sequence ID" value="TRM10705.1"/>
    <property type="molecule type" value="Genomic_DNA"/>
</dbReference>
<dbReference type="Proteomes" id="UP000319280">
    <property type="component" value="Unassembled WGS sequence"/>
</dbReference>